<feature type="transmembrane region" description="Helical" evidence="1">
    <location>
        <begin position="12"/>
        <end position="35"/>
    </location>
</feature>
<keyword evidence="1" id="KW-0812">Transmembrane</keyword>
<sequence length="53" mass="5544">MLTPTGFTDPPSLAAVGEVVVVLVSVVCSEVVLLVDDVLSDTDREVEAADELE</sequence>
<keyword evidence="3" id="KW-1185">Reference proteome</keyword>
<protein>
    <submittedName>
        <fullName evidence="2">Uncharacterized protein</fullName>
    </submittedName>
</protein>
<keyword evidence="1" id="KW-1133">Transmembrane helix</keyword>
<evidence type="ECO:0000256" key="1">
    <source>
        <dbReference type="SAM" id="Phobius"/>
    </source>
</evidence>
<keyword evidence="1" id="KW-0472">Membrane</keyword>
<evidence type="ECO:0000313" key="3">
    <source>
        <dbReference type="Proteomes" id="UP001056707"/>
    </source>
</evidence>
<evidence type="ECO:0000313" key="2">
    <source>
        <dbReference type="EMBL" id="USS85030.1"/>
    </source>
</evidence>
<organism evidence="2 3">
    <name type="scientific">Fructilactobacillus myrtifloralis</name>
    <dbReference type="NCBI Taxonomy" id="2940301"/>
    <lineage>
        <taxon>Bacteria</taxon>
        <taxon>Bacillati</taxon>
        <taxon>Bacillota</taxon>
        <taxon>Bacilli</taxon>
        <taxon>Lactobacillales</taxon>
        <taxon>Lactobacillaceae</taxon>
        <taxon>Fructilactobacillus</taxon>
    </lineage>
</organism>
<dbReference type="RefSeq" id="WP_252749925.1">
    <property type="nucleotide sequence ID" value="NZ_CP097116.1"/>
</dbReference>
<dbReference type="EMBL" id="CP097116">
    <property type="protein sequence ID" value="USS85030.1"/>
    <property type="molecule type" value="Genomic_DNA"/>
</dbReference>
<gene>
    <name evidence="2" type="ORF">M3M35_07000</name>
</gene>
<proteinExistence type="predicted"/>
<accession>A0ABY5BP70</accession>
<dbReference type="Proteomes" id="UP001056707">
    <property type="component" value="Chromosome"/>
</dbReference>
<reference evidence="2" key="1">
    <citation type="submission" date="2022-05" db="EMBL/GenBank/DDBJ databases">
        <authorList>
            <person name="Oliphant S.A."/>
            <person name="Watson-Haigh N.S."/>
            <person name="Sumby K.M."/>
            <person name="Gardner J.M."/>
            <person name="Jiranek V."/>
        </authorList>
    </citation>
    <scope>NUCLEOTIDE SEQUENCE</scope>
    <source>
        <strain evidence="2">KI16_H9</strain>
    </source>
</reference>
<name>A0ABY5BP70_9LACO</name>